<dbReference type="GO" id="GO:0009306">
    <property type="term" value="P:protein secretion"/>
    <property type="evidence" value="ECO:0007669"/>
    <property type="project" value="InterPro"/>
</dbReference>
<keyword evidence="2 6" id="KW-0732">Signal</keyword>
<dbReference type="InterPro" id="IPR004846">
    <property type="entry name" value="T2SS/T3SS_dom"/>
</dbReference>
<comment type="similarity">
    <text evidence="4">Belongs to the bacterial secretin family.</text>
</comment>
<dbReference type="PANTHER" id="PTHR30332:SF24">
    <property type="entry name" value="SECRETIN GSPD-RELATED"/>
    <property type="match status" value="1"/>
</dbReference>
<evidence type="ECO:0000313" key="9">
    <source>
        <dbReference type="Proteomes" id="UP000003240"/>
    </source>
</evidence>
<name>F7NQ96_9FIRM</name>
<feature type="compositionally biased region" description="Basic and acidic residues" evidence="5">
    <location>
        <begin position="56"/>
        <end position="80"/>
    </location>
</feature>
<dbReference type="PANTHER" id="PTHR30332">
    <property type="entry name" value="PROBABLE GENERAL SECRETION PATHWAY PROTEIN D"/>
    <property type="match status" value="1"/>
</dbReference>
<gene>
    <name evidence="8" type="ORF">ALO_21484</name>
</gene>
<comment type="subcellular location">
    <subcellularLocation>
        <location evidence="1">Membrane</location>
    </subcellularLocation>
</comment>
<reference evidence="8 9" key="1">
    <citation type="journal article" date="2011" name="EMBO J.">
        <title>Structural diversity of bacterial flagellar motors.</title>
        <authorList>
            <person name="Chen S."/>
            <person name="Beeby M."/>
            <person name="Murphy G.E."/>
            <person name="Leadbetter J.R."/>
            <person name="Hendrixson D.R."/>
            <person name="Briegel A."/>
            <person name="Li Z."/>
            <person name="Shi J."/>
            <person name="Tocheva E.I."/>
            <person name="Muller A."/>
            <person name="Dobro M.J."/>
            <person name="Jensen G.J."/>
        </authorList>
    </citation>
    <scope>NUCLEOTIDE SEQUENCE [LARGE SCALE GENOMIC DNA]</scope>
    <source>
        <strain evidence="8 9">DSM 6540</strain>
    </source>
</reference>
<dbReference type="STRING" id="1009370.ALO_21484"/>
<evidence type="ECO:0000256" key="5">
    <source>
        <dbReference type="SAM" id="MobiDB-lite"/>
    </source>
</evidence>
<dbReference type="InterPro" id="IPR050810">
    <property type="entry name" value="Bact_Secretion_Sys_Channel"/>
</dbReference>
<accession>F7NQ96</accession>
<sequence length="404" mass="44119">MKVRWRNTGKERKIIKKYLGLLLIFCLLIALPTMADAAPIKDPVFLMPKIIIPRQNPEEAKDKTDSAAENKPEEKADGPADKPLYGGDLDEISGTEPIAKVFPDVLLVENGRITIQMVDAVAIDIVNSVADKLDKKILINSRIPGRVSVRLSNATLEELLNLLGDNVGFTWTEKNGVIIITTRGRMTSPVFFPVQYANMQDIKTALSILGLGGSVTVSANPPGIIVNAPPDQAKQVGDLIAILDCKTPSIKVEFMVVEINKNEENKIGVSWQDIVGTYTHTSSYDQSPTRIIGREWKAGVVGTALETKNIGKILAKPYIITLNNIEAHLSTGDEVPIFSKDINGSPTVEYKKVGIELYTTPAVVNFDEQLLKVKAKTIVNIISGKETQNNLTAPQISSREAEPS</sequence>
<evidence type="ECO:0000256" key="4">
    <source>
        <dbReference type="RuleBase" id="RU004003"/>
    </source>
</evidence>
<feature type="signal peptide" evidence="6">
    <location>
        <begin position="1"/>
        <end position="37"/>
    </location>
</feature>
<dbReference type="OrthoDB" id="9779724at2"/>
<evidence type="ECO:0000256" key="6">
    <source>
        <dbReference type="SAM" id="SignalP"/>
    </source>
</evidence>
<dbReference type="EMBL" id="AFGF01000280">
    <property type="protein sequence ID" value="EGO61855.1"/>
    <property type="molecule type" value="Genomic_DNA"/>
</dbReference>
<dbReference type="Proteomes" id="UP000003240">
    <property type="component" value="Unassembled WGS sequence"/>
</dbReference>
<keyword evidence="3" id="KW-0472">Membrane</keyword>
<feature type="chain" id="PRO_5003360308" evidence="6">
    <location>
        <begin position="38"/>
        <end position="404"/>
    </location>
</feature>
<dbReference type="eggNOG" id="COG4796">
    <property type="taxonomic scope" value="Bacteria"/>
</dbReference>
<dbReference type="Pfam" id="PF00263">
    <property type="entry name" value="Secretin"/>
    <property type="match status" value="1"/>
</dbReference>
<dbReference type="AlphaFoldDB" id="F7NQ96"/>
<feature type="domain" description="Type II/III secretion system secretin-like" evidence="7">
    <location>
        <begin position="304"/>
        <end position="402"/>
    </location>
</feature>
<evidence type="ECO:0000259" key="7">
    <source>
        <dbReference type="Pfam" id="PF00263"/>
    </source>
</evidence>
<evidence type="ECO:0000256" key="1">
    <source>
        <dbReference type="ARBA" id="ARBA00004370"/>
    </source>
</evidence>
<evidence type="ECO:0000256" key="3">
    <source>
        <dbReference type="ARBA" id="ARBA00023136"/>
    </source>
</evidence>
<evidence type="ECO:0000313" key="8">
    <source>
        <dbReference type="EMBL" id="EGO61855.1"/>
    </source>
</evidence>
<dbReference type="GO" id="GO:0015627">
    <property type="term" value="C:type II protein secretion system complex"/>
    <property type="evidence" value="ECO:0007669"/>
    <property type="project" value="TreeGrafter"/>
</dbReference>
<dbReference type="GO" id="GO:0016020">
    <property type="term" value="C:membrane"/>
    <property type="evidence" value="ECO:0007669"/>
    <property type="project" value="UniProtKB-SubCell"/>
</dbReference>
<organism evidence="8 9">
    <name type="scientific">Acetonema longum DSM 6540</name>
    <dbReference type="NCBI Taxonomy" id="1009370"/>
    <lineage>
        <taxon>Bacteria</taxon>
        <taxon>Bacillati</taxon>
        <taxon>Bacillota</taxon>
        <taxon>Negativicutes</taxon>
        <taxon>Acetonemataceae</taxon>
        <taxon>Acetonema</taxon>
    </lineage>
</organism>
<feature type="region of interest" description="Disordered" evidence="5">
    <location>
        <begin position="56"/>
        <end position="86"/>
    </location>
</feature>
<protein>
    <submittedName>
        <fullName evidence="8">Type II and III secretion system protein</fullName>
    </submittedName>
</protein>
<evidence type="ECO:0000256" key="2">
    <source>
        <dbReference type="ARBA" id="ARBA00022729"/>
    </source>
</evidence>
<dbReference type="Gene3D" id="3.55.50.30">
    <property type="match status" value="1"/>
</dbReference>
<proteinExistence type="inferred from homology"/>
<comment type="caution">
    <text evidence="8">The sequence shown here is derived from an EMBL/GenBank/DDBJ whole genome shotgun (WGS) entry which is preliminary data.</text>
</comment>
<keyword evidence="9" id="KW-1185">Reference proteome</keyword>